<organism evidence="8 9">
    <name type="scientific">Fimbriimonas ginsengisoli Gsoil 348</name>
    <dbReference type="NCBI Taxonomy" id="661478"/>
    <lineage>
        <taxon>Bacteria</taxon>
        <taxon>Bacillati</taxon>
        <taxon>Armatimonadota</taxon>
        <taxon>Fimbriimonadia</taxon>
        <taxon>Fimbriimonadales</taxon>
        <taxon>Fimbriimonadaceae</taxon>
        <taxon>Fimbriimonas</taxon>
    </lineage>
</organism>
<keyword evidence="5 6" id="KW-0472">Membrane</keyword>
<dbReference type="InterPro" id="IPR036259">
    <property type="entry name" value="MFS_trans_sf"/>
</dbReference>
<dbReference type="PANTHER" id="PTHR11662:SF399">
    <property type="entry name" value="FI19708P1-RELATED"/>
    <property type="match status" value="1"/>
</dbReference>
<proteinExistence type="predicted"/>
<keyword evidence="3 6" id="KW-0812">Transmembrane</keyword>
<evidence type="ECO:0000256" key="6">
    <source>
        <dbReference type="SAM" id="Phobius"/>
    </source>
</evidence>
<evidence type="ECO:0000259" key="7">
    <source>
        <dbReference type="PROSITE" id="PS50850"/>
    </source>
</evidence>
<dbReference type="NCBIfam" id="TIGR00893">
    <property type="entry name" value="2A0114"/>
    <property type="match status" value="1"/>
</dbReference>
<dbReference type="KEGG" id="fgi:OP10G_2535"/>
<evidence type="ECO:0000256" key="1">
    <source>
        <dbReference type="ARBA" id="ARBA00004651"/>
    </source>
</evidence>
<gene>
    <name evidence="8" type="ORF">OP10G_2535</name>
</gene>
<feature type="transmembrane region" description="Helical" evidence="6">
    <location>
        <begin position="283"/>
        <end position="303"/>
    </location>
</feature>
<feature type="transmembrane region" description="Helical" evidence="6">
    <location>
        <begin position="85"/>
        <end position="105"/>
    </location>
</feature>
<dbReference type="Gene3D" id="1.20.1250.20">
    <property type="entry name" value="MFS general substrate transporter like domains"/>
    <property type="match status" value="2"/>
</dbReference>
<dbReference type="Pfam" id="PF07690">
    <property type="entry name" value="MFS_1"/>
    <property type="match status" value="1"/>
</dbReference>
<dbReference type="STRING" id="661478.OP10G_2535"/>
<dbReference type="InterPro" id="IPR020846">
    <property type="entry name" value="MFS_dom"/>
</dbReference>
<protein>
    <submittedName>
        <fullName evidence="8">Sugar (Glucarate) ABC transporter permease</fullName>
    </submittedName>
</protein>
<dbReference type="PIRSF" id="PIRSF002808">
    <property type="entry name" value="Hexose_phosphate_transp"/>
    <property type="match status" value="1"/>
</dbReference>
<feature type="domain" description="Major facilitator superfamily (MFS) profile" evidence="7">
    <location>
        <begin position="19"/>
        <end position="436"/>
    </location>
</feature>
<name>A0A068NQS1_FIMGI</name>
<dbReference type="Proteomes" id="UP000027982">
    <property type="component" value="Chromosome"/>
</dbReference>
<evidence type="ECO:0000256" key="5">
    <source>
        <dbReference type="ARBA" id="ARBA00023136"/>
    </source>
</evidence>
<dbReference type="GO" id="GO:0005886">
    <property type="term" value="C:plasma membrane"/>
    <property type="evidence" value="ECO:0007669"/>
    <property type="project" value="UniProtKB-SubCell"/>
</dbReference>
<dbReference type="SUPFAM" id="SSF103473">
    <property type="entry name" value="MFS general substrate transporter"/>
    <property type="match status" value="1"/>
</dbReference>
<reference evidence="8 9" key="1">
    <citation type="journal article" date="2014" name="PLoS ONE">
        <title>The first complete genome sequence of the class fimbriimonadia in the phylum armatimonadetes.</title>
        <authorList>
            <person name="Hu Z.Y."/>
            <person name="Wang Y.Z."/>
            <person name="Im W.T."/>
            <person name="Wang S.Y."/>
            <person name="Zhao G.P."/>
            <person name="Zheng H.J."/>
            <person name="Quan Z.X."/>
        </authorList>
    </citation>
    <scope>NUCLEOTIDE SEQUENCE [LARGE SCALE GENOMIC DNA]</scope>
    <source>
        <strain evidence="8">Gsoil 348</strain>
    </source>
</reference>
<feature type="transmembrane region" description="Helical" evidence="6">
    <location>
        <begin position="177"/>
        <end position="199"/>
    </location>
</feature>
<dbReference type="InterPro" id="IPR011701">
    <property type="entry name" value="MFS"/>
</dbReference>
<dbReference type="InterPro" id="IPR000849">
    <property type="entry name" value="Sugar_P_transporter"/>
</dbReference>
<evidence type="ECO:0000313" key="8">
    <source>
        <dbReference type="EMBL" id="AIE85903.1"/>
    </source>
</evidence>
<evidence type="ECO:0000256" key="3">
    <source>
        <dbReference type="ARBA" id="ARBA00022692"/>
    </source>
</evidence>
<comment type="subcellular location">
    <subcellularLocation>
        <location evidence="1">Cell membrane</location>
        <topology evidence="1">Multi-pass membrane protein</topology>
    </subcellularLocation>
</comment>
<evidence type="ECO:0000256" key="2">
    <source>
        <dbReference type="ARBA" id="ARBA00022475"/>
    </source>
</evidence>
<feature type="transmembrane region" description="Helical" evidence="6">
    <location>
        <begin position="324"/>
        <end position="343"/>
    </location>
</feature>
<dbReference type="RefSeq" id="WP_038475173.1">
    <property type="nucleotide sequence ID" value="NZ_CP007139.1"/>
</dbReference>
<keyword evidence="9" id="KW-1185">Reference proteome</keyword>
<dbReference type="EMBL" id="CP007139">
    <property type="protein sequence ID" value="AIE85903.1"/>
    <property type="molecule type" value="Genomic_DNA"/>
</dbReference>
<feature type="transmembrane region" description="Helical" evidence="6">
    <location>
        <begin position="111"/>
        <end position="130"/>
    </location>
</feature>
<dbReference type="eggNOG" id="COG2271">
    <property type="taxonomic scope" value="Bacteria"/>
</dbReference>
<feature type="transmembrane region" description="Helical" evidence="6">
    <location>
        <begin position="52"/>
        <end position="73"/>
    </location>
</feature>
<feature type="transmembrane region" description="Helical" evidence="6">
    <location>
        <begin position="249"/>
        <end position="271"/>
    </location>
</feature>
<evidence type="ECO:0000256" key="4">
    <source>
        <dbReference type="ARBA" id="ARBA00022989"/>
    </source>
</evidence>
<dbReference type="PROSITE" id="PS50850">
    <property type="entry name" value="MFS"/>
    <property type="match status" value="1"/>
</dbReference>
<dbReference type="AlphaFoldDB" id="A0A068NQS1"/>
<accession>A0A068NQS1</accession>
<dbReference type="PANTHER" id="PTHR11662">
    <property type="entry name" value="SOLUTE CARRIER FAMILY 17"/>
    <property type="match status" value="1"/>
</dbReference>
<evidence type="ECO:0000313" key="9">
    <source>
        <dbReference type="Proteomes" id="UP000027982"/>
    </source>
</evidence>
<keyword evidence="4 6" id="KW-1133">Transmembrane helix</keyword>
<feature type="transmembrane region" description="Helical" evidence="6">
    <location>
        <begin position="349"/>
        <end position="369"/>
    </location>
</feature>
<dbReference type="HOGENOM" id="CLU_001265_5_1_0"/>
<sequence>MGVRGGSGELKATRVRYWIVAVLFVLTTVNYADRATMSIAGTAVQKSLGFNSVTLGYIFSAFGWAYVLGQVPGGLLLDKFGSKKVYLWSILTWSVVTSAQGLASWLAPTSAVVALFILRFLLGIAESPSFPANARIVAAWFPHSERGTASAIFNSAQYAALIFFTPFMGWLTQAYGWRYVFFVMGGIGLVAAMGFSAIVHAPHSHPKINESEFEYIRENGALVDLDREDRTIKVPFSWRVVGQLLTNRMLVGIYVGQYCITALTYFFATWFPVYLVKARHMTIIQAGFGAATPAICGVIGGILGGVISDRLIKSGKSLTFARKAPLVVGALLSTAVVLCNLTQDHALVIGFMAVGFFGKGLAALGWAIISDAAPREVTGLSGGIFNAIGNIAGITTPIVIGYIVERTGSFDLALTFVAAHSIVAMLSYLLIVGPIRRFQLR</sequence>
<dbReference type="GO" id="GO:0022857">
    <property type="term" value="F:transmembrane transporter activity"/>
    <property type="evidence" value="ECO:0007669"/>
    <property type="project" value="InterPro"/>
</dbReference>
<feature type="transmembrane region" description="Helical" evidence="6">
    <location>
        <begin position="15"/>
        <end position="32"/>
    </location>
</feature>
<feature type="transmembrane region" description="Helical" evidence="6">
    <location>
        <begin position="381"/>
        <end position="404"/>
    </location>
</feature>
<feature type="transmembrane region" description="Helical" evidence="6">
    <location>
        <begin position="410"/>
        <end position="431"/>
    </location>
</feature>
<dbReference type="InterPro" id="IPR050382">
    <property type="entry name" value="MFS_Na/Anion_cotransporter"/>
</dbReference>
<keyword evidence="2" id="KW-1003">Cell membrane</keyword>
<feature type="transmembrane region" description="Helical" evidence="6">
    <location>
        <begin position="151"/>
        <end position="171"/>
    </location>
</feature>
<dbReference type="CDD" id="cd17319">
    <property type="entry name" value="MFS_ExuT_GudP_like"/>
    <property type="match status" value="1"/>
</dbReference>